<keyword evidence="5" id="KW-0539">Nucleus</keyword>
<comment type="subcellular location">
    <subcellularLocation>
        <location evidence="1">Nucleus</location>
    </subcellularLocation>
</comment>
<dbReference type="AlphaFoldDB" id="A0A818IBW9"/>
<dbReference type="GO" id="GO:0008270">
    <property type="term" value="F:zinc ion binding"/>
    <property type="evidence" value="ECO:0007669"/>
    <property type="project" value="UniProtKB-KW"/>
</dbReference>
<dbReference type="Pfam" id="PF05699">
    <property type="entry name" value="Dimer_Tnp_hAT"/>
    <property type="match status" value="1"/>
</dbReference>
<dbReference type="GO" id="GO:0046983">
    <property type="term" value="F:protein dimerization activity"/>
    <property type="evidence" value="ECO:0007669"/>
    <property type="project" value="InterPro"/>
</dbReference>
<dbReference type="InterPro" id="IPR008906">
    <property type="entry name" value="HATC_C_dom"/>
</dbReference>
<dbReference type="SUPFAM" id="SSF53098">
    <property type="entry name" value="Ribonuclease H-like"/>
    <property type="match status" value="1"/>
</dbReference>
<dbReference type="InterPro" id="IPR012337">
    <property type="entry name" value="RNaseH-like_sf"/>
</dbReference>
<dbReference type="Proteomes" id="UP000663825">
    <property type="component" value="Unassembled WGS sequence"/>
</dbReference>
<name>A0A818IBW9_9BILA</name>
<dbReference type="InterPro" id="IPR018473">
    <property type="entry name" value="Hermes_transposase_DNA-db"/>
</dbReference>
<feature type="domain" description="Hermes trasposase DNA-binding" evidence="8">
    <location>
        <begin position="140"/>
        <end position="189"/>
    </location>
</feature>
<dbReference type="SUPFAM" id="SSF140996">
    <property type="entry name" value="Hermes dimerisation domain"/>
    <property type="match status" value="1"/>
</dbReference>
<dbReference type="Proteomes" id="UP000663873">
    <property type="component" value="Unassembled WGS sequence"/>
</dbReference>
<comment type="caution">
    <text evidence="11">The sequence shown here is derived from an EMBL/GenBank/DDBJ whole genome shotgun (WGS) entry which is preliminary data.</text>
</comment>
<dbReference type="EMBL" id="CAJNYT010003005">
    <property type="protein sequence ID" value="CAF3517137.1"/>
    <property type="molecule type" value="Genomic_DNA"/>
</dbReference>
<evidence type="ECO:0000256" key="2">
    <source>
        <dbReference type="ARBA" id="ARBA00022723"/>
    </source>
</evidence>
<evidence type="ECO:0000256" key="4">
    <source>
        <dbReference type="ARBA" id="ARBA00022833"/>
    </source>
</evidence>
<dbReference type="Gene3D" id="1.10.10.1070">
    <property type="entry name" value="Zinc finger, BED domain-containing"/>
    <property type="match status" value="1"/>
</dbReference>
<evidence type="ECO:0000313" key="10">
    <source>
        <dbReference type="EMBL" id="CAF3340611.1"/>
    </source>
</evidence>
<dbReference type="EMBL" id="CAJNYD010000991">
    <property type="protein sequence ID" value="CAF3309323.1"/>
    <property type="molecule type" value="Genomic_DNA"/>
</dbReference>
<evidence type="ECO:0000313" key="9">
    <source>
        <dbReference type="EMBL" id="CAF3309323.1"/>
    </source>
</evidence>
<evidence type="ECO:0000256" key="6">
    <source>
        <dbReference type="SAM" id="MobiDB-lite"/>
    </source>
</evidence>
<gene>
    <name evidence="11" type="ORF">GRG538_LOCUS18533</name>
    <name evidence="12" type="ORF">HFQ381_LOCUS27878</name>
    <name evidence="9" type="ORF">LUA448_LOCUS8823</name>
    <name evidence="10" type="ORF">TIS948_LOCUS22322</name>
    <name evidence="13" type="ORF">UJA718_LOCUS29687</name>
</gene>
<feature type="domain" description="HAT C-terminal dimerisation" evidence="7">
    <location>
        <begin position="640"/>
        <end position="720"/>
    </location>
</feature>
<proteinExistence type="predicted"/>
<dbReference type="Pfam" id="PF10683">
    <property type="entry name" value="DBD_Tnp_Hermes"/>
    <property type="match status" value="1"/>
</dbReference>
<evidence type="ECO:0000313" key="15">
    <source>
        <dbReference type="Proteomes" id="UP000663873"/>
    </source>
</evidence>
<evidence type="ECO:0000256" key="1">
    <source>
        <dbReference type="ARBA" id="ARBA00004123"/>
    </source>
</evidence>
<dbReference type="EMBL" id="CAJNXB010003841">
    <property type="protein sequence ID" value="CAF3340611.1"/>
    <property type="molecule type" value="Genomic_DNA"/>
</dbReference>
<evidence type="ECO:0000313" key="11">
    <source>
        <dbReference type="EMBL" id="CAF3517137.1"/>
    </source>
</evidence>
<feature type="region of interest" description="Disordered" evidence="6">
    <location>
        <begin position="598"/>
        <end position="625"/>
    </location>
</feature>
<dbReference type="Proteomes" id="UP000663872">
    <property type="component" value="Unassembled WGS sequence"/>
</dbReference>
<keyword evidence="15" id="KW-1185">Reference proteome</keyword>
<dbReference type="GO" id="GO:0005634">
    <property type="term" value="C:nucleus"/>
    <property type="evidence" value="ECO:0007669"/>
    <property type="project" value="UniProtKB-SubCell"/>
</dbReference>
<keyword evidence="2" id="KW-0479">Metal-binding</keyword>
<organism evidence="11 14">
    <name type="scientific">Rotaria socialis</name>
    <dbReference type="NCBI Taxonomy" id="392032"/>
    <lineage>
        <taxon>Eukaryota</taxon>
        <taxon>Metazoa</taxon>
        <taxon>Spiralia</taxon>
        <taxon>Gnathifera</taxon>
        <taxon>Rotifera</taxon>
        <taxon>Eurotatoria</taxon>
        <taxon>Bdelloidea</taxon>
        <taxon>Philodinida</taxon>
        <taxon>Philodinidae</taxon>
        <taxon>Rotaria</taxon>
    </lineage>
</organism>
<dbReference type="Proteomes" id="UP000663833">
    <property type="component" value="Unassembled WGS sequence"/>
</dbReference>
<accession>A0A818IBW9</accession>
<dbReference type="OrthoDB" id="10051975at2759"/>
<evidence type="ECO:0000313" key="12">
    <source>
        <dbReference type="EMBL" id="CAF4502551.1"/>
    </source>
</evidence>
<keyword evidence="4" id="KW-0862">Zinc</keyword>
<sequence>MDDTGNSSPICIADSPPQSQVKQTFTAASIELMLKRKDDKNEFTVMVNNLKKSSTAWSNFGFPARLDAGGIYQRIDGFTSCFQCKTTYTFQSDGTGSTKHLLRHICSKVQTSEGPLEKLFKLKKKAVVMLNSTDSTTMKDELTKWVCRSVRPFNIVSDAGLKDVLQTVLDLGKKYQDLNSTDLLVTPTTIGKNVHQLAERYRSLLQPLLTEQAENNCLCLCPDLWNDEYRKVNYLGLTAVFTNKNYELISIDLCCCEYQEIDKSGDSVLRAIRRQLDLYGLTPFMDKKKIVFTSDRGPNILKALKGQPLILCFAHRMNNVLKICFYETAHKKRIMQAATTPTRQPKKPKFIIESSSDESLSEDDVKTPSPLKYIESNTSLSELTSKACELLDVITTSKQLVKYVKLCGLNKSIQDAGGVVLKQATVVRWLSLSNLLESVDLSYEHVRSILSKPSNTKQSFKLNKINIDGLKDLVRLLTVFKDVSILVQTGARPSLHMAYIALNKLEHHLNGNDVDVNGDFIPIDDRHEGTVFFRKRLLQLLRTMFTFDEKHLAAAVLHPLYRKLTFSTTYLKGIAHSYIREQIDEILGLDTAQNAPLAEPTKKKHKSMEDQFADPDDHSNNGIDTLSTTTTTTAVFRNDELDKYLKMNIEEIHKIPNPLPFWKHYQQKFPCLSLLARRLFSIPVTSAAVERSFSAAGLAVTERRSSLDPQTLNDILFVRSIQNILEQKPNFFS</sequence>
<dbReference type="PANTHER" id="PTHR46481">
    <property type="entry name" value="ZINC FINGER BED DOMAIN-CONTAINING PROTEIN 4"/>
    <property type="match status" value="1"/>
</dbReference>
<dbReference type="EMBL" id="CAJOBO010003761">
    <property type="protein sequence ID" value="CAF4502551.1"/>
    <property type="molecule type" value="Genomic_DNA"/>
</dbReference>
<protein>
    <recommendedName>
        <fullName evidence="16">Transposase</fullName>
    </recommendedName>
</protein>
<dbReference type="Proteomes" id="UP000663851">
    <property type="component" value="Unassembled WGS sequence"/>
</dbReference>
<evidence type="ECO:0000259" key="7">
    <source>
        <dbReference type="Pfam" id="PF05699"/>
    </source>
</evidence>
<evidence type="ECO:0000313" key="14">
    <source>
        <dbReference type="Proteomes" id="UP000663872"/>
    </source>
</evidence>
<evidence type="ECO:0000259" key="8">
    <source>
        <dbReference type="Pfam" id="PF10683"/>
    </source>
</evidence>
<evidence type="ECO:0000256" key="3">
    <source>
        <dbReference type="ARBA" id="ARBA00022771"/>
    </source>
</evidence>
<evidence type="ECO:0000313" key="13">
    <source>
        <dbReference type="EMBL" id="CAF4556487.1"/>
    </source>
</evidence>
<dbReference type="InterPro" id="IPR052035">
    <property type="entry name" value="ZnF_BED_domain_contain"/>
</dbReference>
<reference evidence="11" key="1">
    <citation type="submission" date="2021-02" db="EMBL/GenBank/DDBJ databases">
        <authorList>
            <person name="Nowell W R."/>
        </authorList>
    </citation>
    <scope>NUCLEOTIDE SEQUENCE</scope>
</reference>
<evidence type="ECO:0000256" key="5">
    <source>
        <dbReference type="ARBA" id="ARBA00023242"/>
    </source>
</evidence>
<dbReference type="PANTHER" id="PTHR46481:SF10">
    <property type="entry name" value="ZINC FINGER BED DOMAIN-CONTAINING PROTEIN 39"/>
    <property type="match status" value="1"/>
</dbReference>
<evidence type="ECO:0008006" key="16">
    <source>
        <dbReference type="Google" id="ProtNLM"/>
    </source>
</evidence>
<dbReference type="EMBL" id="CAJOBP010009691">
    <property type="protein sequence ID" value="CAF4556487.1"/>
    <property type="molecule type" value="Genomic_DNA"/>
</dbReference>
<keyword evidence="3" id="KW-0863">Zinc-finger</keyword>